<dbReference type="NCBIfam" id="TIGR00254">
    <property type="entry name" value="GGDEF"/>
    <property type="match status" value="1"/>
</dbReference>
<dbReference type="InterPro" id="IPR050469">
    <property type="entry name" value="Diguanylate_Cyclase"/>
</dbReference>
<reference evidence="6" key="1">
    <citation type="submission" date="2019-04" db="EMBL/GenBank/DDBJ databases">
        <authorList>
            <person name="Brambilla D."/>
        </authorList>
    </citation>
    <scope>NUCLEOTIDE SEQUENCE</scope>
    <source>
        <strain evidence="6">BAL1</strain>
    </source>
</reference>
<dbReference type="AlphaFoldDB" id="A0A486XI49"/>
<feature type="coiled-coil region" evidence="4">
    <location>
        <begin position="329"/>
        <end position="356"/>
    </location>
</feature>
<gene>
    <name evidence="6" type="ORF">BAL341_397</name>
</gene>
<dbReference type="PANTHER" id="PTHR45138:SF9">
    <property type="entry name" value="DIGUANYLATE CYCLASE DGCM-RELATED"/>
    <property type="match status" value="1"/>
</dbReference>
<comment type="catalytic activity">
    <reaction evidence="3">
        <text>2 GTP = 3',3'-c-di-GMP + 2 diphosphate</text>
        <dbReference type="Rhea" id="RHEA:24898"/>
        <dbReference type="ChEBI" id="CHEBI:33019"/>
        <dbReference type="ChEBI" id="CHEBI:37565"/>
        <dbReference type="ChEBI" id="CHEBI:58805"/>
        <dbReference type="EC" id="2.7.7.65"/>
    </reaction>
</comment>
<dbReference type="SMART" id="SM00267">
    <property type="entry name" value="GGDEF"/>
    <property type="match status" value="1"/>
</dbReference>
<dbReference type="InterPro" id="IPR029787">
    <property type="entry name" value="Nucleotide_cyclase"/>
</dbReference>
<proteinExistence type="predicted"/>
<dbReference type="PANTHER" id="PTHR45138">
    <property type="entry name" value="REGULATORY COMPONENTS OF SENSORY TRANSDUCTION SYSTEM"/>
    <property type="match status" value="1"/>
</dbReference>
<evidence type="ECO:0000256" key="3">
    <source>
        <dbReference type="ARBA" id="ARBA00034247"/>
    </source>
</evidence>
<evidence type="ECO:0000256" key="4">
    <source>
        <dbReference type="SAM" id="Coils"/>
    </source>
</evidence>
<feature type="coiled-coil region" evidence="4">
    <location>
        <begin position="269"/>
        <end position="296"/>
    </location>
</feature>
<dbReference type="PROSITE" id="PS50887">
    <property type="entry name" value="GGDEF"/>
    <property type="match status" value="1"/>
</dbReference>
<dbReference type="InterPro" id="IPR000160">
    <property type="entry name" value="GGDEF_dom"/>
</dbReference>
<dbReference type="Pfam" id="PF20975">
    <property type="entry name" value="DGCcoil"/>
    <property type="match status" value="1"/>
</dbReference>
<dbReference type="Pfam" id="PF00990">
    <property type="entry name" value="GGDEF"/>
    <property type="match status" value="1"/>
</dbReference>
<accession>A0A486XI49</accession>
<comment type="cofactor">
    <cofactor evidence="1">
        <name>Mg(2+)</name>
        <dbReference type="ChEBI" id="CHEBI:18420"/>
    </cofactor>
</comment>
<dbReference type="CDD" id="cd01949">
    <property type="entry name" value="GGDEF"/>
    <property type="match status" value="1"/>
</dbReference>
<feature type="domain" description="GGDEF" evidence="5">
    <location>
        <begin position="394"/>
        <end position="526"/>
    </location>
</feature>
<dbReference type="InterPro" id="IPR043128">
    <property type="entry name" value="Rev_trsase/Diguanyl_cyclase"/>
</dbReference>
<evidence type="ECO:0000313" key="6">
    <source>
        <dbReference type="EMBL" id="VHO01814.1"/>
    </source>
</evidence>
<feature type="coiled-coil region" evidence="4">
    <location>
        <begin position="182"/>
        <end position="209"/>
    </location>
</feature>
<evidence type="ECO:0000256" key="1">
    <source>
        <dbReference type="ARBA" id="ARBA00001946"/>
    </source>
</evidence>
<dbReference type="Gene3D" id="3.30.70.270">
    <property type="match status" value="1"/>
</dbReference>
<dbReference type="GO" id="GO:0043709">
    <property type="term" value="P:cell adhesion involved in single-species biofilm formation"/>
    <property type="evidence" value="ECO:0007669"/>
    <property type="project" value="TreeGrafter"/>
</dbReference>
<organism evidence="6">
    <name type="scientific">Rheinheimera sp. BAL341</name>
    <dbReference type="NCBI Taxonomy" id="1708203"/>
    <lineage>
        <taxon>Bacteria</taxon>
        <taxon>Pseudomonadati</taxon>
        <taxon>Pseudomonadota</taxon>
        <taxon>Gammaproteobacteria</taxon>
        <taxon>Chromatiales</taxon>
        <taxon>Chromatiaceae</taxon>
        <taxon>Rheinheimera</taxon>
    </lineage>
</organism>
<dbReference type="GO" id="GO:0005886">
    <property type="term" value="C:plasma membrane"/>
    <property type="evidence" value="ECO:0007669"/>
    <property type="project" value="TreeGrafter"/>
</dbReference>
<dbReference type="SUPFAM" id="SSF55073">
    <property type="entry name" value="Nucleotide cyclase"/>
    <property type="match status" value="1"/>
</dbReference>
<protein>
    <recommendedName>
        <fullName evidence="2">diguanylate cyclase</fullName>
        <ecNumber evidence="2">2.7.7.65</ecNumber>
    </recommendedName>
</protein>
<keyword evidence="4" id="KW-0175">Coiled coil</keyword>
<dbReference type="InterPro" id="IPR048516">
    <property type="entry name" value="DGCcoil"/>
</dbReference>
<dbReference type="GO" id="GO:1902201">
    <property type="term" value="P:negative regulation of bacterial-type flagellum-dependent cell motility"/>
    <property type="evidence" value="ECO:0007669"/>
    <property type="project" value="TreeGrafter"/>
</dbReference>
<sequence>MDLTANGQVVVLSEDIQQQLKNALKARKTLEDTYEAQFKILAQFVARLSLACKGVDVDLDNRLAKLRSELSRGTDLEKLLPFIEGTSENLKQLETKQQHDVKKIQQGLADAGKLLQQQKGLPDQLRRDLRQLLSKVEQPSATVHAYLPHLSDLAKLYQSALQAKQQLAGTDTGDSDRYGHICRQISVELTNLLSELAFAEENVAEMDEIRLSLLDKLPIDALLEACLKTISIIINSINRERQSAEHFLLKLNDALSGVQQSVVSSLSSSNQLKEKMQLLNQQIEQQIDHLGQASEKATSLEQLKALVSEKLLAITSSLREKDVLEQQERHNLLLTLADMERRLGELEKEASTFKKRIADQNFRSLQDALTEIPNRAAFDERFLLEIKRWQRYKKPLCVVLADVDHFKRINDNYGHSAGDKTLKVIAKTLKLHLRDTDFIARYGGEEFILLFPETELADLETPLNALKEKVKKIPFKFKNVSVPISISFGATQMLVSDSGRSAFDRADEALYEAKKAGRDKVMFKRGAD</sequence>
<evidence type="ECO:0000256" key="2">
    <source>
        <dbReference type="ARBA" id="ARBA00012528"/>
    </source>
</evidence>
<dbReference type="EC" id="2.7.7.65" evidence="2"/>
<dbReference type="EMBL" id="CAAJGR010000049">
    <property type="protein sequence ID" value="VHO01814.1"/>
    <property type="molecule type" value="Genomic_DNA"/>
</dbReference>
<dbReference type="GO" id="GO:0052621">
    <property type="term" value="F:diguanylate cyclase activity"/>
    <property type="evidence" value="ECO:0007669"/>
    <property type="project" value="UniProtKB-EC"/>
</dbReference>
<dbReference type="FunFam" id="3.30.70.270:FF:000001">
    <property type="entry name" value="Diguanylate cyclase domain protein"/>
    <property type="match status" value="1"/>
</dbReference>
<evidence type="ECO:0000259" key="5">
    <source>
        <dbReference type="PROSITE" id="PS50887"/>
    </source>
</evidence>
<name>A0A486XI49_9GAMM</name>